<keyword evidence="2" id="KW-0604">Photosystem II</keyword>
<organism evidence="5 6">
    <name type="scientific">Conexibacter woesei (strain DSM 14684 / CCUG 47730 / CIP 108061 / JCM 11494 / NBRC 100937 / ID131577)</name>
    <dbReference type="NCBI Taxonomy" id="469383"/>
    <lineage>
        <taxon>Bacteria</taxon>
        <taxon>Bacillati</taxon>
        <taxon>Actinomycetota</taxon>
        <taxon>Thermoleophilia</taxon>
        <taxon>Solirubrobacterales</taxon>
        <taxon>Conexibacteraceae</taxon>
        <taxon>Conexibacter</taxon>
    </lineage>
</organism>
<dbReference type="SUPFAM" id="SSF110296">
    <property type="entry name" value="Oligoxyloglucan reducing end-specific cellobiohydrolase"/>
    <property type="match status" value="3"/>
</dbReference>
<dbReference type="HOGENOM" id="CLU_374177_0_0_11"/>
<dbReference type="InterPro" id="IPR015943">
    <property type="entry name" value="WD40/YVTN_repeat-like_dom_sf"/>
</dbReference>
<feature type="domain" description="Photosynthesis system II assembly factor Ycf48/Hcf136-like" evidence="4">
    <location>
        <begin position="213"/>
        <end position="290"/>
    </location>
</feature>
<sequence length="742" mass="75688" precursor="true">MFLKRALTASLLAAALAAPASASANVQVGSSGWEWGNPLPQGNTLRATSFAGTTGYAVGDFGTLLKTTDGGGTWSGLRVSTFAPLTIVQTLDANTVLAGGGCVARRSTDGGRTFTSIAFTPVETSCRASLTDMSFASPTVGFLLLSDGSVFSTDDGGTQFTPRTAVPGTAAAGGSVAPASVAFTGPATGFAATTDGRIFATTDGAVSWRVVAETGRAIRQLSFADPAHGFAVGQNGLFARTVDGGQRWTPKDLGAGALDYTAIRCANAELCVLSTATGAQLVRTSDAGETAGAVITPSTDPIYAAAFASPTRIAAVGASGSTVVSDDAGTTFRAIGGRLTGSYGAVYDGAARGSAFALGEAGALAKTLDGGRTWTRGNVPTTAGLRHVSFPTTSVGYALDDDGGLFRTANGGTSWKTLGTGSAARPAAVHAPSESTLLAIGPRGVRRSTDGGETFSPVRARAISRAALYGAAAPRGAIVAWGPTTFARSRDGGRTWTTLRKPGGTRRARSGMRIALVAFSSADAALLLDRAGTVWRTTNGGRTWSTLPAIGTSAIDGLVVDDDRTAYVVPRRFGEVEGGYLLRTTDGGATWQPQLVVREAINGIATSGSATDYLLGGSSQLLSSTTGGSAGRRSTLTLATSRRTLRKPAPVTVTGRLRPAGPAARVTVSMREPGGRWRSQTVDVASNGTFASRWRVARGTTTFVAQWSGDFTSAGAGSRVLTVTARAPPRRSGGRGRRGRRG</sequence>
<dbReference type="PANTHER" id="PTHR47199">
    <property type="entry name" value="PHOTOSYSTEM II STABILITY/ASSEMBLY FACTOR HCF136, CHLOROPLASTIC"/>
    <property type="match status" value="1"/>
</dbReference>
<dbReference type="RefSeq" id="WP_012937115.1">
    <property type="nucleotide sequence ID" value="NC_013739.1"/>
</dbReference>
<evidence type="ECO:0000256" key="1">
    <source>
        <dbReference type="ARBA" id="ARBA00022531"/>
    </source>
</evidence>
<dbReference type="GO" id="GO:0015979">
    <property type="term" value="P:photosynthesis"/>
    <property type="evidence" value="ECO:0007669"/>
    <property type="project" value="UniProtKB-KW"/>
</dbReference>
<evidence type="ECO:0000313" key="5">
    <source>
        <dbReference type="EMBL" id="ADB54064.1"/>
    </source>
</evidence>
<dbReference type="PANTHER" id="PTHR47199:SF2">
    <property type="entry name" value="PHOTOSYSTEM II STABILITY_ASSEMBLY FACTOR HCF136, CHLOROPLASTIC"/>
    <property type="match status" value="1"/>
</dbReference>
<accession>D3F1N3</accession>
<keyword evidence="6" id="KW-1185">Reference proteome</keyword>
<dbReference type="AlphaFoldDB" id="D3F1N3"/>
<dbReference type="Gene3D" id="2.130.10.10">
    <property type="entry name" value="YVTN repeat-like/Quinoprotein amine dehydrogenase"/>
    <property type="match status" value="4"/>
</dbReference>
<dbReference type="InterPro" id="IPR028203">
    <property type="entry name" value="PSII_CF48-like_dom"/>
</dbReference>
<dbReference type="GO" id="GO:0009523">
    <property type="term" value="C:photosystem II"/>
    <property type="evidence" value="ECO:0007669"/>
    <property type="project" value="UniProtKB-KW"/>
</dbReference>
<reference evidence="5 6" key="1">
    <citation type="journal article" date="2010" name="Stand. Genomic Sci.">
        <title>Complete genome sequence of Conexibacter woesei type strain (ID131577).</title>
        <authorList>
            <person name="Pukall R."/>
            <person name="Lapidus A."/>
            <person name="Glavina Del Rio T."/>
            <person name="Copeland A."/>
            <person name="Tice H."/>
            <person name="Cheng J.-F."/>
            <person name="Lucas S."/>
            <person name="Chen F."/>
            <person name="Nolan M."/>
            <person name="Bruce D."/>
            <person name="Goodwin L."/>
            <person name="Pitluck S."/>
            <person name="Mavromatis K."/>
            <person name="Ivanova N."/>
            <person name="Ovchinnikova G."/>
            <person name="Pati A."/>
            <person name="Chen A."/>
            <person name="Palaniappan K."/>
            <person name="Land M."/>
            <person name="Hauser L."/>
            <person name="Chang Y.-J."/>
            <person name="Jeffries C.D."/>
            <person name="Chain P."/>
            <person name="Meincke L."/>
            <person name="Sims D."/>
            <person name="Brettin T."/>
            <person name="Detter J.C."/>
            <person name="Rohde M."/>
            <person name="Goeker M."/>
            <person name="Bristow J."/>
            <person name="Eisen J.A."/>
            <person name="Markowitz V."/>
            <person name="Kyrpides N.C."/>
            <person name="Klenk H.-P."/>
            <person name="Hugenholtz P."/>
        </authorList>
    </citation>
    <scope>NUCLEOTIDE SEQUENCE [LARGE SCALE GENOMIC DNA]</scope>
    <source>
        <strain evidence="6">DSM 14684 / CIP 108061 / JCM 11494 / NBRC 100937 / ID131577</strain>
    </source>
</reference>
<keyword evidence="1" id="KW-0602">Photosynthesis</keyword>
<protein>
    <recommendedName>
        <fullName evidence="4">Photosynthesis system II assembly factor Ycf48/Hcf136-like domain-containing protein</fullName>
    </recommendedName>
</protein>
<dbReference type="STRING" id="469383.Cwoe_5660"/>
<gene>
    <name evidence="5" type="ordered locus">Cwoe_5660</name>
</gene>
<dbReference type="Pfam" id="PF14870">
    <property type="entry name" value="PSII_BNR"/>
    <property type="match status" value="1"/>
</dbReference>
<evidence type="ECO:0000256" key="2">
    <source>
        <dbReference type="ARBA" id="ARBA00023276"/>
    </source>
</evidence>
<dbReference type="Proteomes" id="UP000008229">
    <property type="component" value="Chromosome"/>
</dbReference>
<dbReference type="EMBL" id="CP001854">
    <property type="protein sequence ID" value="ADB54064.1"/>
    <property type="molecule type" value="Genomic_DNA"/>
</dbReference>
<dbReference type="KEGG" id="cwo:Cwoe_5660"/>
<keyword evidence="3" id="KW-0732">Signal</keyword>
<evidence type="ECO:0000259" key="4">
    <source>
        <dbReference type="Pfam" id="PF14870"/>
    </source>
</evidence>
<dbReference type="OrthoDB" id="614750at2"/>
<proteinExistence type="predicted"/>
<feature type="chain" id="PRO_5039681826" description="Photosynthesis system II assembly factor Ycf48/Hcf136-like domain-containing protein" evidence="3">
    <location>
        <begin position="25"/>
        <end position="742"/>
    </location>
</feature>
<reference evidence="6" key="2">
    <citation type="submission" date="2010-01" db="EMBL/GenBank/DDBJ databases">
        <title>The complete genome of Conexibacter woesei DSM 14684.</title>
        <authorList>
            <consortium name="US DOE Joint Genome Institute (JGI-PGF)"/>
            <person name="Lucas S."/>
            <person name="Copeland A."/>
            <person name="Lapidus A."/>
            <person name="Glavina del Rio T."/>
            <person name="Dalin E."/>
            <person name="Tice H."/>
            <person name="Bruce D."/>
            <person name="Goodwin L."/>
            <person name="Pitluck S."/>
            <person name="Kyrpides N."/>
            <person name="Mavromatis K."/>
            <person name="Ivanova N."/>
            <person name="Mikhailova N."/>
            <person name="Chertkov O."/>
            <person name="Brettin T."/>
            <person name="Detter J.C."/>
            <person name="Han C."/>
            <person name="Larimer F."/>
            <person name="Land M."/>
            <person name="Hauser L."/>
            <person name="Markowitz V."/>
            <person name="Cheng J.-F."/>
            <person name="Hugenholtz P."/>
            <person name="Woyke T."/>
            <person name="Wu D."/>
            <person name="Pukall R."/>
            <person name="Steenblock K."/>
            <person name="Schneider S."/>
            <person name="Klenk H.-P."/>
            <person name="Eisen J.A."/>
        </authorList>
    </citation>
    <scope>NUCLEOTIDE SEQUENCE [LARGE SCALE GENOMIC DNA]</scope>
    <source>
        <strain evidence="6">DSM 14684 / CIP 108061 / JCM 11494 / NBRC 100937 / ID131577</strain>
    </source>
</reference>
<evidence type="ECO:0000256" key="3">
    <source>
        <dbReference type="SAM" id="SignalP"/>
    </source>
</evidence>
<dbReference type="CDD" id="cd15482">
    <property type="entry name" value="Sialidase_non-viral"/>
    <property type="match status" value="1"/>
</dbReference>
<dbReference type="eggNOG" id="COG4447">
    <property type="taxonomic scope" value="Bacteria"/>
</dbReference>
<feature type="signal peptide" evidence="3">
    <location>
        <begin position="1"/>
        <end position="24"/>
    </location>
</feature>
<name>D3F1N3_CONWI</name>
<evidence type="ECO:0000313" key="6">
    <source>
        <dbReference type="Proteomes" id="UP000008229"/>
    </source>
</evidence>